<dbReference type="PANTHER" id="PTHR30376:SF3">
    <property type="entry name" value="RNA POLYMERASE SIGMA FACTOR RPOH"/>
    <property type="match status" value="1"/>
</dbReference>
<dbReference type="Gene3D" id="1.20.140.160">
    <property type="match status" value="1"/>
</dbReference>
<feature type="domain" description="RNA polymerase sigma-70" evidence="6">
    <location>
        <begin position="76"/>
        <end position="89"/>
    </location>
</feature>
<comment type="caution">
    <text evidence="7">The sequence shown here is derived from an EMBL/GenBank/DDBJ whole genome shotgun (WGS) entry which is preliminary data.</text>
</comment>
<accession>A0ABY3N0P3</accession>
<dbReference type="InterPro" id="IPR014284">
    <property type="entry name" value="RNA_pol_sigma-70_dom"/>
</dbReference>
<dbReference type="InterPro" id="IPR013325">
    <property type="entry name" value="RNA_pol_sigma_r2"/>
</dbReference>
<dbReference type="PROSITE" id="PS00715">
    <property type="entry name" value="SIGMA70_1"/>
    <property type="match status" value="1"/>
</dbReference>
<dbReference type="PRINTS" id="PR00046">
    <property type="entry name" value="SIGMA70FCT"/>
</dbReference>
<evidence type="ECO:0000256" key="1">
    <source>
        <dbReference type="ARBA" id="ARBA00007788"/>
    </source>
</evidence>
<evidence type="ECO:0000256" key="4">
    <source>
        <dbReference type="ARBA" id="ARBA00023125"/>
    </source>
</evidence>
<name>A0ABY3N0P3_9GAMM</name>
<keyword evidence="8" id="KW-1185">Reference proteome</keyword>
<dbReference type="Gene3D" id="1.20.120.1810">
    <property type="match status" value="1"/>
</dbReference>
<dbReference type="PANTHER" id="PTHR30376">
    <property type="entry name" value="SIGMA FACTOR RPOH HEAT SHOCK RELATED"/>
    <property type="match status" value="1"/>
</dbReference>
<evidence type="ECO:0000313" key="8">
    <source>
        <dbReference type="Proteomes" id="UP000815846"/>
    </source>
</evidence>
<dbReference type="NCBIfam" id="NF005143">
    <property type="entry name" value="PRK06596.1"/>
    <property type="match status" value="1"/>
</dbReference>
<dbReference type="InterPro" id="IPR013324">
    <property type="entry name" value="RNA_pol_sigma_r3/r4-like"/>
</dbReference>
<comment type="similarity">
    <text evidence="1">Belongs to the sigma-70 factor family.</text>
</comment>
<evidence type="ECO:0000256" key="2">
    <source>
        <dbReference type="ARBA" id="ARBA00023015"/>
    </source>
</evidence>
<dbReference type="EMBL" id="PJAI02000001">
    <property type="protein sequence ID" value="TYK67071.1"/>
    <property type="molecule type" value="Genomic_DNA"/>
</dbReference>
<proteinExistence type="inferred from homology"/>
<keyword evidence="5" id="KW-0804">Transcription</keyword>
<dbReference type="NCBIfam" id="TIGR02937">
    <property type="entry name" value="sigma70-ECF"/>
    <property type="match status" value="1"/>
</dbReference>
<dbReference type="SUPFAM" id="SSF88946">
    <property type="entry name" value="Sigma2 domain of RNA polymerase sigma factors"/>
    <property type="match status" value="1"/>
</dbReference>
<keyword evidence="4" id="KW-0238">DNA-binding</keyword>
<evidence type="ECO:0000256" key="5">
    <source>
        <dbReference type="ARBA" id="ARBA00023163"/>
    </source>
</evidence>
<reference evidence="7 8" key="1">
    <citation type="submission" date="2019-08" db="EMBL/GenBank/DDBJ databases">
        <title>Microbe sample from Colwellia echini.</title>
        <authorList>
            <person name="Christiansen L."/>
            <person name="Pathiraja D."/>
            <person name="Schultz-Johansen M."/>
            <person name="Choi I.-G."/>
            <person name="Stougaard P."/>
        </authorList>
    </citation>
    <scope>NUCLEOTIDE SEQUENCE [LARGE SCALE GENOMIC DNA]</scope>
    <source>
        <strain evidence="7 8">A3</strain>
    </source>
</reference>
<gene>
    <name evidence="7" type="ORF">CWS31_000580</name>
</gene>
<dbReference type="InterPro" id="IPR050813">
    <property type="entry name" value="Sigma-70_Factor"/>
</dbReference>
<protein>
    <submittedName>
        <fullName evidence="7">Sigma-70 family RNA polymerase sigma factor</fullName>
    </submittedName>
</protein>
<dbReference type="InterPro" id="IPR000943">
    <property type="entry name" value="RNA_pol_sigma70"/>
</dbReference>
<dbReference type="Pfam" id="PF04542">
    <property type="entry name" value="Sigma70_r2"/>
    <property type="match status" value="1"/>
</dbReference>
<dbReference type="RefSeq" id="WP_101343221.1">
    <property type="nucleotide sequence ID" value="NZ_PJAI02000001.1"/>
</dbReference>
<evidence type="ECO:0000313" key="7">
    <source>
        <dbReference type="EMBL" id="TYK67071.1"/>
    </source>
</evidence>
<keyword evidence="3" id="KW-0731">Sigma factor</keyword>
<dbReference type="InterPro" id="IPR007630">
    <property type="entry name" value="RNA_pol_sigma70_r4"/>
</dbReference>
<dbReference type="SUPFAM" id="SSF88659">
    <property type="entry name" value="Sigma3 and sigma4 domains of RNA polymerase sigma factors"/>
    <property type="match status" value="1"/>
</dbReference>
<evidence type="ECO:0000259" key="6">
    <source>
        <dbReference type="PROSITE" id="PS00715"/>
    </source>
</evidence>
<keyword evidence="2" id="KW-0805">Transcription regulation</keyword>
<evidence type="ECO:0000256" key="3">
    <source>
        <dbReference type="ARBA" id="ARBA00023082"/>
    </source>
</evidence>
<dbReference type="InterPro" id="IPR007627">
    <property type="entry name" value="RNA_pol_sigma70_r2"/>
</dbReference>
<dbReference type="Pfam" id="PF04545">
    <property type="entry name" value="Sigma70_r4"/>
    <property type="match status" value="1"/>
</dbReference>
<sequence length="293" mass="34068">MTIQFPTTIKNTGSFESYLTYVNSQPRLDDQEERALFLAYQEENNLDAVQKIILSHLRFVAYIARNYQGYGLPIADLVQEGTVGLMKAVKKFNLEHSVRLSSFAVHYIKSEIQEFIIRNWRLVKAATTKAKRKLFFNLRRLKSKTDWLTETEKANIVEQLGVSESDLNDMEVQLSQPDIFINSSLDNDEEGPSYQVDNLLADKSESLELQVIQDDFHKKALHKVKGVIETLDERSKDIMLNRWLCPDKKTHQFFADKYGVSNERIRQLEEKTLLMIRKELEQKIISTEEKITS</sequence>
<dbReference type="Proteomes" id="UP000815846">
    <property type="component" value="Unassembled WGS sequence"/>
</dbReference>
<organism evidence="7 8">
    <name type="scientific">Colwellia echini</name>
    <dbReference type="NCBI Taxonomy" id="1982103"/>
    <lineage>
        <taxon>Bacteria</taxon>
        <taxon>Pseudomonadati</taxon>
        <taxon>Pseudomonadota</taxon>
        <taxon>Gammaproteobacteria</taxon>
        <taxon>Alteromonadales</taxon>
        <taxon>Colwelliaceae</taxon>
        <taxon>Colwellia</taxon>
    </lineage>
</organism>